<gene>
    <name evidence="4" type="primary">LOC109708386</name>
</gene>
<organism evidence="3 4">
    <name type="scientific">Ananas comosus</name>
    <name type="common">Pineapple</name>
    <name type="synonym">Ananas ananas</name>
    <dbReference type="NCBI Taxonomy" id="4615"/>
    <lineage>
        <taxon>Eukaryota</taxon>
        <taxon>Viridiplantae</taxon>
        <taxon>Streptophyta</taxon>
        <taxon>Embryophyta</taxon>
        <taxon>Tracheophyta</taxon>
        <taxon>Spermatophyta</taxon>
        <taxon>Magnoliopsida</taxon>
        <taxon>Liliopsida</taxon>
        <taxon>Poales</taxon>
        <taxon>Bromeliaceae</taxon>
        <taxon>Bromelioideae</taxon>
        <taxon>Ananas</taxon>
    </lineage>
</organism>
<dbReference type="GO" id="GO:0008757">
    <property type="term" value="F:S-adenosylmethionine-dependent methyltransferase activity"/>
    <property type="evidence" value="ECO:0007669"/>
    <property type="project" value="InterPro"/>
</dbReference>
<dbReference type="Gene3D" id="3.40.50.150">
    <property type="entry name" value="Vaccinia Virus protein VP39"/>
    <property type="match status" value="1"/>
</dbReference>
<dbReference type="AlphaFoldDB" id="A0A6P5EPS6"/>
<keyword evidence="1" id="KW-0812">Transmembrane</keyword>
<keyword evidence="1" id="KW-1133">Transmembrane helix</keyword>
<dbReference type="SUPFAM" id="SSF53335">
    <property type="entry name" value="S-adenosyl-L-methionine-dependent methyltransferases"/>
    <property type="match status" value="1"/>
</dbReference>
<evidence type="ECO:0000313" key="3">
    <source>
        <dbReference type="Proteomes" id="UP000515123"/>
    </source>
</evidence>
<evidence type="ECO:0000313" key="4">
    <source>
        <dbReference type="RefSeq" id="XP_020085696.1"/>
    </source>
</evidence>
<dbReference type="GeneID" id="109708386"/>
<proteinExistence type="predicted"/>
<reference evidence="4" key="2">
    <citation type="submission" date="2025-08" db="UniProtKB">
        <authorList>
            <consortium name="RefSeq"/>
        </authorList>
    </citation>
    <scope>IDENTIFICATION</scope>
    <source>
        <tissue evidence="4">Leaf</tissue>
    </source>
</reference>
<dbReference type="RefSeq" id="XP_020085696.1">
    <property type="nucleotide sequence ID" value="XM_020230107.1"/>
</dbReference>
<reference evidence="3" key="1">
    <citation type="journal article" date="2015" name="Nat. Genet.">
        <title>The pineapple genome and the evolution of CAM photosynthesis.</title>
        <authorList>
            <person name="Ming R."/>
            <person name="VanBuren R."/>
            <person name="Wai C.M."/>
            <person name="Tang H."/>
            <person name="Schatz M.C."/>
            <person name="Bowers J.E."/>
            <person name="Lyons E."/>
            <person name="Wang M.L."/>
            <person name="Chen J."/>
            <person name="Biggers E."/>
            <person name="Zhang J."/>
            <person name="Huang L."/>
            <person name="Zhang L."/>
            <person name="Miao W."/>
            <person name="Zhang J."/>
            <person name="Ye Z."/>
            <person name="Miao C."/>
            <person name="Lin Z."/>
            <person name="Wang H."/>
            <person name="Zhou H."/>
            <person name="Yim W.C."/>
            <person name="Priest H.D."/>
            <person name="Zheng C."/>
            <person name="Woodhouse M."/>
            <person name="Edger P.P."/>
            <person name="Guyot R."/>
            <person name="Guo H.B."/>
            <person name="Guo H."/>
            <person name="Zheng G."/>
            <person name="Singh R."/>
            <person name="Sharma A."/>
            <person name="Min X."/>
            <person name="Zheng Y."/>
            <person name="Lee H."/>
            <person name="Gurtowski J."/>
            <person name="Sedlazeck F.J."/>
            <person name="Harkess A."/>
            <person name="McKain M.R."/>
            <person name="Liao Z."/>
            <person name="Fang J."/>
            <person name="Liu J."/>
            <person name="Zhang X."/>
            <person name="Zhang Q."/>
            <person name="Hu W."/>
            <person name="Qin Y."/>
            <person name="Wang K."/>
            <person name="Chen L.Y."/>
            <person name="Shirley N."/>
            <person name="Lin Y.R."/>
            <person name="Liu L.Y."/>
            <person name="Hernandez A.G."/>
            <person name="Wright C.L."/>
            <person name="Bulone V."/>
            <person name="Tuskan G.A."/>
            <person name="Heath K."/>
            <person name="Zee F."/>
            <person name="Moore P.H."/>
            <person name="Sunkar R."/>
            <person name="Leebens-Mack J.H."/>
            <person name="Mockler T."/>
            <person name="Bennetzen J.L."/>
            <person name="Freeling M."/>
            <person name="Sankoff D."/>
            <person name="Paterson A.H."/>
            <person name="Zhu X."/>
            <person name="Yang X."/>
            <person name="Smith J.A."/>
            <person name="Cushman J.C."/>
            <person name="Paull R.E."/>
            <person name="Yu Q."/>
        </authorList>
    </citation>
    <scope>NUCLEOTIDE SEQUENCE [LARGE SCALE GENOMIC DNA]</scope>
    <source>
        <strain evidence="3">cv. F153</strain>
    </source>
</reference>
<dbReference type="Proteomes" id="UP000515123">
    <property type="component" value="Linkage group 4"/>
</dbReference>
<evidence type="ECO:0000256" key="1">
    <source>
        <dbReference type="SAM" id="Phobius"/>
    </source>
</evidence>
<dbReference type="PANTHER" id="PTHR45085">
    <property type="entry name" value="F21J9.14"/>
    <property type="match status" value="1"/>
</dbReference>
<dbReference type="Pfam" id="PF08241">
    <property type="entry name" value="Methyltransf_11"/>
    <property type="match status" value="1"/>
</dbReference>
<sequence>MERHVQRLLNRVSLVFATAATLSLLHLFFRSSSSSSYCIPSYSPLQPHPNHPHHPQTLTLALTPFPRSSCDAASRSFVPLEKRSAKLRSSAAWRRHVASLSAAVFSPLRALRLLSNSSRVLCVSAGAGQSVAALRDSGVADVTGVDLLDFPPLVSRADPHNLPFFDGVFDLAFTPGLAGALFPTRFAAEMERTVRQGGAIVLALEWWPSSLSPPSLSEARTEGIWALFRRSSILEESSKDITWIAHLMSHPERHEHESRGQKETKAYVFVLVKNMMVYCNISKREIW</sequence>
<dbReference type="InterPro" id="IPR029063">
    <property type="entry name" value="SAM-dependent_MTases_sf"/>
</dbReference>
<name>A0A6P5EPS6_ANACO</name>
<feature type="transmembrane region" description="Helical" evidence="1">
    <location>
        <begin position="12"/>
        <end position="29"/>
    </location>
</feature>
<dbReference type="OrthoDB" id="682522at2759"/>
<protein>
    <submittedName>
        <fullName evidence="4">Uncharacterized protein LOC109708386 isoform X1</fullName>
    </submittedName>
</protein>
<evidence type="ECO:0000259" key="2">
    <source>
        <dbReference type="Pfam" id="PF08241"/>
    </source>
</evidence>
<accession>A0A6P5EPS6</accession>
<feature type="domain" description="Methyltransferase type 11" evidence="2">
    <location>
        <begin position="121"/>
        <end position="201"/>
    </location>
</feature>
<keyword evidence="1" id="KW-0472">Membrane</keyword>
<dbReference type="PANTHER" id="PTHR45085:SF3">
    <property type="entry name" value="S-ADENOSYL-L-METHIONINE-DEPENDENT METHYLTRANSFERASES SUPERFAMILY PROTEIN"/>
    <property type="match status" value="1"/>
</dbReference>
<keyword evidence="3" id="KW-1185">Reference proteome</keyword>
<dbReference type="InterPro" id="IPR013216">
    <property type="entry name" value="Methyltransf_11"/>
</dbReference>
<dbReference type="CDD" id="cd02440">
    <property type="entry name" value="AdoMet_MTases"/>
    <property type="match status" value="1"/>
</dbReference>